<dbReference type="AlphaFoldDB" id="A0A542DBI1"/>
<dbReference type="GO" id="GO:0016301">
    <property type="term" value="F:kinase activity"/>
    <property type="evidence" value="ECO:0007669"/>
    <property type="project" value="UniProtKB-KW"/>
</dbReference>
<keyword evidence="6" id="KW-0808">Transferase</keyword>
<evidence type="ECO:0000256" key="4">
    <source>
        <dbReference type="ARBA" id="ARBA00022553"/>
    </source>
</evidence>
<evidence type="ECO:0000259" key="12">
    <source>
        <dbReference type="PROSITE" id="PS51094"/>
    </source>
</evidence>
<sequence>MADSRPAQDVLSKDGIRLGLTAADKWDAIAQCGALLSDIGAVEPGYPRTMLEREGSVSTYVGEGVAIPHGTDAARALVRRTALGVLQFPGGVDWDAGTPVRVCVAIAAKGEEHITVLSALAEVLLDPDRAERLRTTTSVHTVYELLSTVGREVGA</sequence>
<keyword evidence="4" id="KW-0597">Phosphoprotein</keyword>
<keyword evidence="3" id="KW-0813">Transport</keyword>
<reference evidence="13 14" key="1">
    <citation type="submission" date="2019-06" db="EMBL/GenBank/DDBJ databases">
        <title>Sequencing the genomes of 1000 actinobacteria strains.</title>
        <authorList>
            <person name="Klenk H.-P."/>
        </authorList>
    </citation>
    <scope>NUCLEOTIDE SEQUENCE [LARGE SCALE GENOMIC DNA]</scope>
    <source>
        <strain evidence="13 14">DSM 45679</strain>
    </source>
</reference>
<evidence type="ECO:0000256" key="5">
    <source>
        <dbReference type="ARBA" id="ARBA00022597"/>
    </source>
</evidence>
<evidence type="ECO:0000256" key="11">
    <source>
        <dbReference type="ARBA" id="ARBA00030962"/>
    </source>
</evidence>
<dbReference type="PANTHER" id="PTHR30181">
    <property type="entry name" value="MANNITOL PERMEASE IIC COMPONENT"/>
    <property type="match status" value="1"/>
</dbReference>
<dbReference type="CDD" id="cd00211">
    <property type="entry name" value="PTS_IIA_fru"/>
    <property type="match status" value="1"/>
</dbReference>
<organism evidence="13 14">
    <name type="scientific">Amycolatopsis cihanbeyliensis</name>
    <dbReference type="NCBI Taxonomy" id="1128664"/>
    <lineage>
        <taxon>Bacteria</taxon>
        <taxon>Bacillati</taxon>
        <taxon>Actinomycetota</taxon>
        <taxon>Actinomycetes</taxon>
        <taxon>Pseudonocardiales</taxon>
        <taxon>Pseudonocardiaceae</taxon>
        <taxon>Amycolatopsis</taxon>
    </lineage>
</organism>
<dbReference type="SUPFAM" id="SSF55804">
    <property type="entry name" value="Phoshotransferase/anion transport protein"/>
    <property type="match status" value="1"/>
</dbReference>
<dbReference type="Gene3D" id="3.40.930.10">
    <property type="entry name" value="Mannitol-specific EII, Chain A"/>
    <property type="match status" value="1"/>
</dbReference>
<dbReference type="InterPro" id="IPR016152">
    <property type="entry name" value="PTrfase/Anion_transptr"/>
</dbReference>
<evidence type="ECO:0000256" key="2">
    <source>
        <dbReference type="ARBA" id="ARBA00014783"/>
    </source>
</evidence>
<dbReference type="GO" id="GO:0009401">
    <property type="term" value="P:phosphoenolpyruvate-dependent sugar phosphotransferase system"/>
    <property type="evidence" value="ECO:0007669"/>
    <property type="project" value="UniProtKB-KW"/>
</dbReference>
<name>A0A542DBI1_AMYCI</name>
<keyword evidence="14" id="KW-1185">Reference proteome</keyword>
<evidence type="ECO:0000256" key="10">
    <source>
        <dbReference type="ARBA" id="ARBA00030956"/>
    </source>
</evidence>
<evidence type="ECO:0000256" key="9">
    <source>
        <dbReference type="ARBA" id="ARBA00029908"/>
    </source>
</evidence>
<dbReference type="GO" id="GO:0090563">
    <property type="term" value="F:protein-phosphocysteine-sugar phosphotransferase activity"/>
    <property type="evidence" value="ECO:0007669"/>
    <property type="project" value="TreeGrafter"/>
</dbReference>
<evidence type="ECO:0000256" key="8">
    <source>
        <dbReference type="ARBA" id="ARBA00022777"/>
    </source>
</evidence>
<feature type="domain" description="PTS EIIA type-2" evidence="12">
    <location>
        <begin position="9"/>
        <end position="149"/>
    </location>
</feature>
<gene>
    <name evidence="13" type="ORF">FB471_0025</name>
</gene>
<comment type="caution">
    <text evidence="13">The sequence shown here is derived from an EMBL/GenBank/DDBJ whole genome shotgun (WGS) entry which is preliminary data.</text>
</comment>
<dbReference type="RefSeq" id="WP_246076171.1">
    <property type="nucleotide sequence ID" value="NZ_VFML01000001.1"/>
</dbReference>
<evidence type="ECO:0000313" key="13">
    <source>
        <dbReference type="EMBL" id="TQJ00405.1"/>
    </source>
</evidence>
<evidence type="ECO:0000256" key="3">
    <source>
        <dbReference type="ARBA" id="ARBA00022448"/>
    </source>
</evidence>
<evidence type="ECO:0000256" key="7">
    <source>
        <dbReference type="ARBA" id="ARBA00022683"/>
    </source>
</evidence>
<evidence type="ECO:0000256" key="1">
    <source>
        <dbReference type="ARBA" id="ARBA00002434"/>
    </source>
</evidence>
<protein>
    <recommendedName>
        <fullName evidence="2">Mannitol-specific phosphotransferase enzyme IIA component</fullName>
    </recommendedName>
    <alternativeName>
        <fullName evidence="10">EIIA</fullName>
    </alternativeName>
    <alternativeName>
        <fullName evidence="11">EIII</fullName>
    </alternativeName>
    <alternativeName>
        <fullName evidence="9">PTS system mannitol-specific EIIA component</fullName>
    </alternativeName>
</protein>
<dbReference type="Proteomes" id="UP000320876">
    <property type="component" value="Unassembled WGS sequence"/>
</dbReference>
<accession>A0A542DBI1</accession>
<dbReference type="PROSITE" id="PS00372">
    <property type="entry name" value="PTS_EIIA_TYPE_2_HIS"/>
    <property type="match status" value="1"/>
</dbReference>
<dbReference type="PANTHER" id="PTHR30181:SF2">
    <property type="entry name" value="PTS SYSTEM MANNITOL-SPECIFIC EIICBA COMPONENT"/>
    <property type="match status" value="1"/>
</dbReference>
<dbReference type="Pfam" id="PF00359">
    <property type="entry name" value="PTS_EIIA_2"/>
    <property type="match status" value="1"/>
</dbReference>
<dbReference type="PROSITE" id="PS51094">
    <property type="entry name" value="PTS_EIIA_TYPE_2"/>
    <property type="match status" value="1"/>
</dbReference>
<evidence type="ECO:0000256" key="6">
    <source>
        <dbReference type="ARBA" id="ARBA00022679"/>
    </source>
</evidence>
<dbReference type="InterPro" id="IPR050893">
    <property type="entry name" value="Sugar_PTS"/>
</dbReference>
<proteinExistence type="predicted"/>
<comment type="function">
    <text evidence="1">The phosphoenolpyruvate-dependent sugar phosphotransferase system (sugar PTS), a major carbohydrate active transport system, catalyzes the phosphorylation of incoming sugar substrates concomitantly with their translocation across the cell membrane. The enzyme II CmtAB PTS system is involved in D-mannitol transport.</text>
</comment>
<dbReference type="InterPro" id="IPR002178">
    <property type="entry name" value="PTS_EIIA_type-2_dom"/>
</dbReference>
<keyword evidence="7" id="KW-0598">Phosphotransferase system</keyword>
<keyword evidence="8" id="KW-0418">Kinase</keyword>
<dbReference type="GO" id="GO:0005886">
    <property type="term" value="C:plasma membrane"/>
    <property type="evidence" value="ECO:0007669"/>
    <property type="project" value="TreeGrafter"/>
</dbReference>
<keyword evidence="5" id="KW-0762">Sugar transport</keyword>
<evidence type="ECO:0000313" key="14">
    <source>
        <dbReference type="Proteomes" id="UP000320876"/>
    </source>
</evidence>
<dbReference type="EMBL" id="VFML01000001">
    <property type="protein sequence ID" value="TQJ00405.1"/>
    <property type="molecule type" value="Genomic_DNA"/>
</dbReference>